<reference evidence="2" key="1">
    <citation type="journal article" date="2023" name="Front. Plant Sci.">
        <title>Chromosomal-level genome assembly of Melastoma candidum provides insights into trichome evolution.</title>
        <authorList>
            <person name="Zhong Y."/>
            <person name="Wu W."/>
            <person name="Sun C."/>
            <person name="Zou P."/>
            <person name="Liu Y."/>
            <person name="Dai S."/>
            <person name="Zhou R."/>
        </authorList>
    </citation>
    <scope>NUCLEOTIDE SEQUENCE [LARGE SCALE GENOMIC DNA]</scope>
</reference>
<protein>
    <submittedName>
        <fullName evidence="1">Uncharacterized protein</fullName>
    </submittedName>
</protein>
<sequence length="158" mass="17681">MPPPPRHLRVNLVELRAQIVNRIGLERSELYFHYVNSFLSLKVGKVEFEKLCAKVLEKENLRLHYQLVRAILRNACCGKVPPASPVTYGSKSLTNGDVLHLPSPRTLIGLPRHPNGMVDISSDQTMDYDDDRGIYGNGTVGVHKSMQHHQEAGKGISM</sequence>
<proteinExistence type="predicted"/>
<comment type="caution">
    <text evidence="1">The sequence shown here is derived from an EMBL/GenBank/DDBJ whole genome shotgun (WGS) entry which is preliminary data.</text>
</comment>
<evidence type="ECO:0000313" key="2">
    <source>
        <dbReference type="Proteomes" id="UP001057402"/>
    </source>
</evidence>
<name>A0ACB9MSD7_9MYRT</name>
<gene>
    <name evidence="1" type="ORF">MLD38_030622</name>
</gene>
<dbReference type="EMBL" id="CM042888">
    <property type="protein sequence ID" value="KAI4325205.1"/>
    <property type="molecule type" value="Genomic_DNA"/>
</dbReference>
<evidence type="ECO:0000313" key="1">
    <source>
        <dbReference type="EMBL" id="KAI4325205.1"/>
    </source>
</evidence>
<accession>A0ACB9MSD7</accession>
<organism evidence="1 2">
    <name type="scientific">Melastoma candidum</name>
    <dbReference type="NCBI Taxonomy" id="119954"/>
    <lineage>
        <taxon>Eukaryota</taxon>
        <taxon>Viridiplantae</taxon>
        <taxon>Streptophyta</taxon>
        <taxon>Embryophyta</taxon>
        <taxon>Tracheophyta</taxon>
        <taxon>Spermatophyta</taxon>
        <taxon>Magnoliopsida</taxon>
        <taxon>eudicotyledons</taxon>
        <taxon>Gunneridae</taxon>
        <taxon>Pentapetalae</taxon>
        <taxon>rosids</taxon>
        <taxon>malvids</taxon>
        <taxon>Myrtales</taxon>
        <taxon>Melastomataceae</taxon>
        <taxon>Melastomatoideae</taxon>
        <taxon>Melastomateae</taxon>
        <taxon>Melastoma</taxon>
    </lineage>
</organism>
<dbReference type="Proteomes" id="UP001057402">
    <property type="component" value="Chromosome 9"/>
</dbReference>
<keyword evidence="2" id="KW-1185">Reference proteome</keyword>